<dbReference type="NCBIfam" id="NF038048">
    <property type="entry name" value="DIP1984_fam"/>
    <property type="match status" value="1"/>
</dbReference>
<dbReference type="CDD" id="cd12208">
    <property type="entry name" value="DIP1984-like"/>
    <property type="match status" value="1"/>
</dbReference>
<organism evidence="2 3">
    <name type="scientific">Murinocardiopsis flavida</name>
    <dbReference type="NCBI Taxonomy" id="645275"/>
    <lineage>
        <taxon>Bacteria</taxon>
        <taxon>Bacillati</taxon>
        <taxon>Actinomycetota</taxon>
        <taxon>Actinomycetes</taxon>
        <taxon>Streptosporangiales</taxon>
        <taxon>Nocardiopsidaceae</taxon>
        <taxon>Murinocardiopsis</taxon>
    </lineage>
</organism>
<gene>
    <name evidence="2" type="ORF">CLV63_102402</name>
</gene>
<accession>A0A2P8DSV4</accession>
<keyword evidence="3" id="KW-1185">Reference proteome</keyword>
<evidence type="ECO:0000313" key="3">
    <source>
        <dbReference type="Proteomes" id="UP000240542"/>
    </source>
</evidence>
<dbReference type="InterPro" id="IPR047741">
    <property type="entry name" value="DIP1984-like"/>
</dbReference>
<dbReference type="OrthoDB" id="3730241at2"/>
<dbReference type="AlphaFoldDB" id="A0A2P8DSV4"/>
<dbReference type="Pfam" id="PF20935">
    <property type="entry name" value="DUF6847"/>
    <property type="match status" value="1"/>
</dbReference>
<name>A0A2P8DSV4_9ACTN</name>
<evidence type="ECO:0000313" key="2">
    <source>
        <dbReference type="EMBL" id="PSL00275.1"/>
    </source>
</evidence>
<dbReference type="Proteomes" id="UP000240542">
    <property type="component" value="Unassembled WGS sequence"/>
</dbReference>
<keyword evidence="1" id="KW-0175">Coiled coil</keyword>
<dbReference type="RefSeq" id="WP_106581606.1">
    <property type="nucleotide sequence ID" value="NZ_PYGA01000002.1"/>
</dbReference>
<evidence type="ECO:0000256" key="1">
    <source>
        <dbReference type="SAM" id="Coils"/>
    </source>
</evidence>
<dbReference type="Gene3D" id="6.10.320.10">
    <property type="match status" value="1"/>
</dbReference>
<comment type="caution">
    <text evidence="2">The sequence shown here is derived from an EMBL/GenBank/DDBJ whole genome shotgun (WGS) entry which is preliminary data.</text>
</comment>
<dbReference type="EMBL" id="PYGA01000002">
    <property type="protein sequence ID" value="PSL00275.1"/>
    <property type="molecule type" value="Genomic_DNA"/>
</dbReference>
<evidence type="ECO:0008006" key="4">
    <source>
        <dbReference type="Google" id="ProtNLM"/>
    </source>
</evidence>
<proteinExistence type="predicted"/>
<feature type="coiled-coil region" evidence="1">
    <location>
        <begin position="120"/>
        <end position="147"/>
    </location>
</feature>
<reference evidence="2 3" key="1">
    <citation type="submission" date="2018-03" db="EMBL/GenBank/DDBJ databases">
        <title>Genomic Encyclopedia of Archaeal and Bacterial Type Strains, Phase II (KMG-II): from individual species to whole genera.</title>
        <authorList>
            <person name="Goeker M."/>
        </authorList>
    </citation>
    <scope>NUCLEOTIDE SEQUENCE [LARGE SCALE GENOMIC DNA]</scope>
    <source>
        <strain evidence="2 3">DSM 45312</strain>
    </source>
</reference>
<sequence length="152" mass="17059">MRLAEALARRSYLTARMADLRKRAVDNAQHQEDTEPAEDPAELRAEHDTLAAEFADLANRINATNLATGFGPGTTVTAALARRDSLRLRHRLLTELATAAAEQPNLYSRSEIRQLPSVDVRQVRRDADSLAMELRELDSRLQELNWTTDLVP</sequence>
<protein>
    <recommendedName>
        <fullName evidence="4">DIP1984 family protein</fullName>
    </recommendedName>
</protein>